<dbReference type="PANTHER" id="PTHR23110:SF98">
    <property type="entry name" value="PRE-LOLA-G, ISOFORM C-RELATED"/>
    <property type="match status" value="1"/>
</dbReference>
<evidence type="ECO:0000256" key="3">
    <source>
        <dbReference type="SAM" id="MobiDB-lite"/>
    </source>
</evidence>
<evidence type="ECO:0000313" key="7">
    <source>
        <dbReference type="Proteomes" id="UP001381693"/>
    </source>
</evidence>
<evidence type="ECO:0000259" key="5">
    <source>
        <dbReference type="PROSITE" id="PS50157"/>
    </source>
</evidence>
<dbReference type="EMBL" id="JAXCGZ010011420">
    <property type="protein sequence ID" value="KAK7074887.1"/>
    <property type="molecule type" value="Genomic_DNA"/>
</dbReference>
<dbReference type="PROSITE" id="PS50157">
    <property type="entry name" value="ZINC_FINGER_C2H2_2"/>
    <property type="match status" value="1"/>
</dbReference>
<dbReference type="SUPFAM" id="SSF57667">
    <property type="entry name" value="beta-beta-alpha zinc fingers"/>
    <property type="match status" value="1"/>
</dbReference>
<dbReference type="GO" id="GO:0008270">
    <property type="term" value="F:zinc ion binding"/>
    <property type="evidence" value="ECO:0007669"/>
    <property type="project" value="UniProtKB-KW"/>
</dbReference>
<name>A0AAN9A9I7_HALRR</name>
<sequence length="499" mass="54432">MAADGLLLLSWKNHSGTFLHVISSLREKGLYTDVTVACDGKFYPAHKIVLSACSQYFEEMLKNTPCKHPVIVLKDIGSQELDALLSYMYAGEVSVSQHQLTALIKAAESLHIKGLAVPDEVCNESEKRGHKMSPERRYSPSPKRQRRERANSPIQDMFSSQTTEASASNVPDSSRESSPTYSSTKRSQVEEYSAVKTEPSSLPSSPNYHLDEEYEQSSNSNAVDGGGGGSGDAPGSLLSTSTRRRSVSGYPSQDSYGIQHKFKEEVLERSSSGPPTEVCFTSPANTSVKIPSEASSNQGASAGTGVNMDSQIRSLLFDTAKRRELFHGESSVYQTPGPSGLMNTLSINAREGFQGATENYSGKKAPPEGYTNLPGHLTTSHIRALPPTGTSSLPVGETSGGGPRSHLTNEACSFQPQSKDSDVARNTHTEEGPDQAGNSKPQDRFRCRHCHYKGQSFAMYIQHMRIHTGEKPFVCPFCSFRSGRKSVVTKHLKTQHNWD</sequence>
<dbReference type="AlphaFoldDB" id="A0AAN9A9I7"/>
<feature type="region of interest" description="Disordered" evidence="3">
    <location>
        <begin position="377"/>
        <end position="443"/>
    </location>
</feature>
<feature type="compositionally biased region" description="Polar residues" evidence="3">
    <location>
        <begin position="152"/>
        <end position="172"/>
    </location>
</feature>
<feature type="compositionally biased region" description="Polar residues" evidence="3">
    <location>
        <begin position="406"/>
        <end position="418"/>
    </location>
</feature>
<dbReference type="GO" id="GO:0048513">
    <property type="term" value="P:animal organ development"/>
    <property type="evidence" value="ECO:0007669"/>
    <property type="project" value="UniProtKB-ARBA"/>
</dbReference>
<keyword evidence="2" id="KW-0479">Metal-binding</keyword>
<dbReference type="InterPro" id="IPR000210">
    <property type="entry name" value="BTB/POZ_dom"/>
</dbReference>
<dbReference type="Gene3D" id="3.30.710.10">
    <property type="entry name" value="Potassium Channel Kv1.1, Chain A"/>
    <property type="match status" value="1"/>
</dbReference>
<dbReference type="InterPro" id="IPR013087">
    <property type="entry name" value="Znf_C2H2_type"/>
</dbReference>
<dbReference type="GO" id="GO:0005634">
    <property type="term" value="C:nucleus"/>
    <property type="evidence" value="ECO:0007669"/>
    <property type="project" value="TreeGrafter"/>
</dbReference>
<feature type="domain" description="C2H2-type" evidence="5">
    <location>
        <begin position="445"/>
        <end position="472"/>
    </location>
</feature>
<evidence type="ECO:0000256" key="1">
    <source>
        <dbReference type="ARBA" id="ARBA00023242"/>
    </source>
</evidence>
<keyword evidence="2" id="KW-0863">Zinc-finger</keyword>
<dbReference type="PANTHER" id="PTHR23110">
    <property type="entry name" value="BTB DOMAIN TRANSCRIPTION FACTOR"/>
    <property type="match status" value="1"/>
</dbReference>
<dbReference type="SMART" id="SM00225">
    <property type="entry name" value="BTB"/>
    <property type="match status" value="1"/>
</dbReference>
<feature type="region of interest" description="Disordered" evidence="3">
    <location>
        <begin position="123"/>
        <end position="306"/>
    </location>
</feature>
<dbReference type="InterPro" id="IPR036236">
    <property type="entry name" value="Znf_C2H2_sf"/>
</dbReference>
<feature type="compositionally biased region" description="Basic and acidic residues" evidence="3">
    <location>
        <begin position="419"/>
        <end position="431"/>
    </location>
</feature>
<dbReference type="Gene3D" id="3.30.160.60">
    <property type="entry name" value="Classic Zinc Finger"/>
    <property type="match status" value="1"/>
</dbReference>
<evidence type="ECO:0008006" key="8">
    <source>
        <dbReference type="Google" id="ProtNLM"/>
    </source>
</evidence>
<dbReference type="GO" id="GO:0003006">
    <property type="term" value="P:developmental process involved in reproduction"/>
    <property type="evidence" value="ECO:0007669"/>
    <property type="project" value="UniProtKB-ARBA"/>
</dbReference>
<dbReference type="SUPFAM" id="SSF54695">
    <property type="entry name" value="POZ domain"/>
    <property type="match status" value="1"/>
</dbReference>
<feature type="domain" description="BTB" evidence="4">
    <location>
        <begin position="32"/>
        <end position="97"/>
    </location>
</feature>
<dbReference type="CDD" id="cd18315">
    <property type="entry name" value="BTB_POZ_BAB-like"/>
    <property type="match status" value="1"/>
</dbReference>
<feature type="compositionally biased region" description="Basic and acidic residues" evidence="3">
    <location>
        <begin position="124"/>
        <end position="138"/>
    </location>
</feature>
<proteinExistence type="predicted"/>
<dbReference type="Proteomes" id="UP001381693">
    <property type="component" value="Unassembled WGS sequence"/>
</dbReference>
<evidence type="ECO:0000313" key="6">
    <source>
        <dbReference type="EMBL" id="KAK7074887.1"/>
    </source>
</evidence>
<accession>A0AAN9A9I7</accession>
<organism evidence="6 7">
    <name type="scientific">Halocaridina rubra</name>
    <name type="common">Hawaiian red shrimp</name>
    <dbReference type="NCBI Taxonomy" id="373956"/>
    <lineage>
        <taxon>Eukaryota</taxon>
        <taxon>Metazoa</taxon>
        <taxon>Ecdysozoa</taxon>
        <taxon>Arthropoda</taxon>
        <taxon>Crustacea</taxon>
        <taxon>Multicrustacea</taxon>
        <taxon>Malacostraca</taxon>
        <taxon>Eumalacostraca</taxon>
        <taxon>Eucarida</taxon>
        <taxon>Decapoda</taxon>
        <taxon>Pleocyemata</taxon>
        <taxon>Caridea</taxon>
        <taxon>Atyoidea</taxon>
        <taxon>Atyidae</taxon>
        <taxon>Halocaridina</taxon>
    </lineage>
</organism>
<dbReference type="InterPro" id="IPR011333">
    <property type="entry name" value="SKP1/BTB/POZ_sf"/>
</dbReference>
<dbReference type="GO" id="GO:0048666">
    <property type="term" value="P:neuron development"/>
    <property type="evidence" value="ECO:0007669"/>
    <property type="project" value="UniProtKB-ARBA"/>
</dbReference>
<evidence type="ECO:0000256" key="2">
    <source>
        <dbReference type="PROSITE-ProRule" id="PRU00042"/>
    </source>
</evidence>
<keyword evidence="2" id="KW-0862">Zinc</keyword>
<evidence type="ECO:0000259" key="4">
    <source>
        <dbReference type="PROSITE" id="PS50097"/>
    </source>
</evidence>
<dbReference type="Pfam" id="PF00651">
    <property type="entry name" value="BTB"/>
    <property type="match status" value="1"/>
</dbReference>
<dbReference type="GO" id="GO:0006357">
    <property type="term" value="P:regulation of transcription by RNA polymerase II"/>
    <property type="evidence" value="ECO:0007669"/>
    <property type="project" value="TreeGrafter"/>
</dbReference>
<comment type="caution">
    <text evidence="6">The sequence shown here is derived from an EMBL/GenBank/DDBJ whole genome shotgun (WGS) entry which is preliminary data.</text>
</comment>
<gene>
    <name evidence="6" type="ORF">SK128_002804</name>
</gene>
<feature type="compositionally biased region" description="Polar residues" evidence="3">
    <location>
        <begin position="198"/>
        <end position="207"/>
    </location>
</feature>
<dbReference type="SMART" id="SM00355">
    <property type="entry name" value="ZnF_C2H2"/>
    <property type="match status" value="2"/>
</dbReference>
<dbReference type="InterPro" id="IPR051095">
    <property type="entry name" value="Dros_DevTransReg"/>
</dbReference>
<reference evidence="6 7" key="1">
    <citation type="submission" date="2023-11" db="EMBL/GenBank/DDBJ databases">
        <title>Halocaridina rubra genome assembly.</title>
        <authorList>
            <person name="Smith C."/>
        </authorList>
    </citation>
    <scope>NUCLEOTIDE SEQUENCE [LARGE SCALE GENOMIC DNA]</scope>
    <source>
        <strain evidence="6">EP-1</strain>
        <tissue evidence="6">Whole</tissue>
    </source>
</reference>
<keyword evidence="1" id="KW-0539">Nucleus</keyword>
<protein>
    <recommendedName>
        <fullName evidence="8">Longitudinals lacking protein</fullName>
    </recommendedName>
</protein>
<keyword evidence="7" id="KW-1185">Reference proteome</keyword>
<dbReference type="PROSITE" id="PS50097">
    <property type="entry name" value="BTB"/>
    <property type="match status" value="1"/>
</dbReference>
<feature type="compositionally biased region" description="Polar residues" evidence="3">
    <location>
        <begin position="282"/>
        <end position="301"/>
    </location>
</feature>